<keyword evidence="1" id="KW-0472">Membrane</keyword>
<evidence type="ECO:0000256" key="1">
    <source>
        <dbReference type="SAM" id="Phobius"/>
    </source>
</evidence>
<keyword evidence="1" id="KW-0812">Transmembrane</keyword>
<sequence length="150" mass="17942">MNKSTKKGIIICVLVIVFIALGFIFNPFYWLMQPTKKTEQPETSFQEKQYFQKLEKKYNAKIKRLYYNKTKKEEDTLYSDYASFPFEYSISIDIPKNVTIQNDSILNIAINIKDKILNKNKNLKKIRIYKNYETYLYDYNATNDTIILQK</sequence>
<keyword evidence="1" id="KW-1133">Transmembrane helix</keyword>
<comment type="caution">
    <text evidence="2">The sequence shown here is derived from an EMBL/GenBank/DDBJ whole genome shotgun (WGS) entry which is preliminary data.</text>
</comment>
<gene>
    <name evidence="2" type="ORF">HNP36_000220</name>
</gene>
<organism evidence="2 3">
    <name type="scientific">Chryseobacterium shigense</name>
    <dbReference type="NCBI Taxonomy" id="297244"/>
    <lineage>
        <taxon>Bacteria</taxon>
        <taxon>Pseudomonadati</taxon>
        <taxon>Bacteroidota</taxon>
        <taxon>Flavobacteriia</taxon>
        <taxon>Flavobacteriales</taxon>
        <taxon>Weeksellaceae</taxon>
        <taxon>Chryseobacterium group</taxon>
        <taxon>Chryseobacterium</taxon>
    </lineage>
</organism>
<proteinExistence type="predicted"/>
<dbReference type="Proteomes" id="UP000589738">
    <property type="component" value="Unassembled WGS sequence"/>
</dbReference>
<protein>
    <submittedName>
        <fullName evidence="2">Uncharacterized protein</fullName>
    </submittedName>
</protein>
<evidence type="ECO:0000313" key="2">
    <source>
        <dbReference type="EMBL" id="MBB6369167.1"/>
    </source>
</evidence>
<dbReference type="AlphaFoldDB" id="A0A841MYK1"/>
<dbReference type="RefSeq" id="WP_184161542.1">
    <property type="nucleotide sequence ID" value="NZ_JACHLC010000001.1"/>
</dbReference>
<dbReference type="EMBL" id="JACHLC010000001">
    <property type="protein sequence ID" value="MBB6369167.1"/>
    <property type="molecule type" value="Genomic_DNA"/>
</dbReference>
<keyword evidence="3" id="KW-1185">Reference proteome</keyword>
<reference evidence="2 3" key="1">
    <citation type="submission" date="2020-08" db="EMBL/GenBank/DDBJ databases">
        <title>Functional genomics of gut bacteria from endangered species of beetles.</title>
        <authorList>
            <person name="Carlos-Shanley C."/>
        </authorList>
    </citation>
    <scope>NUCLEOTIDE SEQUENCE [LARGE SCALE GENOMIC DNA]</scope>
    <source>
        <strain evidence="2 3">S00136</strain>
    </source>
</reference>
<feature type="transmembrane region" description="Helical" evidence="1">
    <location>
        <begin position="9"/>
        <end position="32"/>
    </location>
</feature>
<name>A0A841MYK1_9FLAO</name>
<evidence type="ECO:0000313" key="3">
    <source>
        <dbReference type="Proteomes" id="UP000589738"/>
    </source>
</evidence>
<accession>A0A841MYK1</accession>